<dbReference type="EMBL" id="CAJOBE010005590">
    <property type="protein sequence ID" value="CAF3978474.1"/>
    <property type="molecule type" value="Genomic_DNA"/>
</dbReference>
<reference evidence="3" key="1">
    <citation type="submission" date="2021-02" db="EMBL/GenBank/DDBJ databases">
        <authorList>
            <person name="Nowell W R."/>
        </authorList>
    </citation>
    <scope>NUCLEOTIDE SEQUENCE</scope>
</reference>
<dbReference type="AlphaFoldDB" id="A0A814KMD8"/>
<keyword evidence="6" id="KW-1185">Reference proteome</keyword>
<dbReference type="Proteomes" id="UP000663874">
    <property type="component" value="Unassembled WGS sequence"/>
</dbReference>
<feature type="coiled-coil region" evidence="1">
    <location>
        <begin position="61"/>
        <end position="88"/>
    </location>
</feature>
<gene>
    <name evidence="5" type="ORF">FNK824_LOCUS24728</name>
    <name evidence="4" type="ORF">JXQ802_LOCUS38113</name>
    <name evidence="2" type="ORF">PYM288_LOCUS6665</name>
    <name evidence="3" type="ORF">SEV965_LOCUS13488</name>
</gene>
<evidence type="ECO:0000313" key="5">
    <source>
        <dbReference type="EMBL" id="CAF3978474.1"/>
    </source>
</evidence>
<evidence type="ECO:0000313" key="3">
    <source>
        <dbReference type="EMBL" id="CAF1053975.1"/>
    </source>
</evidence>
<protein>
    <submittedName>
        <fullName evidence="3">Uncharacterized protein</fullName>
    </submittedName>
</protein>
<comment type="caution">
    <text evidence="3">The sequence shown here is derived from an EMBL/GenBank/DDBJ whole genome shotgun (WGS) entry which is preliminary data.</text>
</comment>
<evidence type="ECO:0000313" key="2">
    <source>
        <dbReference type="EMBL" id="CAF0843055.1"/>
    </source>
</evidence>
<dbReference type="Proteomes" id="UP000663889">
    <property type="component" value="Unassembled WGS sequence"/>
</dbReference>
<evidence type="ECO:0000313" key="6">
    <source>
        <dbReference type="Proteomes" id="UP000663870"/>
    </source>
</evidence>
<name>A0A814KMD8_9BILA</name>
<evidence type="ECO:0000256" key="1">
    <source>
        <dbReference type="SAM" id="Coils"/>
    </source>
</evidence>
<dbReference type="EMBL" id="CAJNOL010002087">
    <property type="protein sequence ID" value="CAF1460031.1"/>
    <property type="molecule type" value="Genomic_DNA"/>
</dbReference>
<sequence>MPFIVQDILQHKRNERQIREIHEREYSKYISNLRRQSFNSNMSYLSIEHIKEIERGRLRFNSNKNLQYERIKNENNLLSERLYKANRQTTIDNKNYKYQQNLDTFNSKYLQQRLNQYKHIQNENNLLIKRINNIHGQLITKQQCNQDWQRYINEMKKHSDYPENIDQFVSNIKKSQHKQICHWNKQYNII</sequence>
<evidence type="ECO:0000313" key="7">
    <source>
        <dbReference type="Proteomes" id="UP000663889"/>
    </source>
</evidence>
<dbReference type="EMBL" id="CAJNOU010000640">
    <property type="protein sequence ID" value="CAF1053975.1"/>
    <property type="molecule type" value="Genomic_DNA"/>
</dbReference>
<evidence type="ECO:0000313" key="4">
    <source>
        <dbReference type="EMBL" id="CAF1460031.1"/>
    </source>
</evidence>
<proteinExistence type="predicted"/>
<accession>A0A814KMD8</accession>
<dbReference type="EMBL" id="CAJNOH010000075">
    <property type="protein sequence ID" value="CAF0843055.1"/>
    <property type="molecule type" value="Genomic_DNA"/>
</dbReference>
<keyword evidence="1" id="KW-0175">Coiled coil</keyword>
<organism evidence="3 7">
    <name type="scientific">Rotaria sordida</name>
    <dbReference type="NCBI Taxonomy" id="392033"/>
    <lineage>
        <taxon>Eukaryota</taxon>
        <taxon>Metazoa</taxon>
        <taxon>Spiralia</taxon>
        <taxon>Gnathifera</taxon>
        <taxon>Rotifera</taxon>
        <taxon>Eurotatoria</taxon>
        <taxon>Bdelloidea</taxon>
        <taxon>Philodinida</taxon>
        <taxon>Philodinidae</taxon>
        <taxon>Rotaria</taxon>
    </lineage>
</organism>
<dbReference type="Proteomes" id="UP000663870">
    <property type="component" value="Unassembled WGS sequence"/>
</dbReference>
<dbReference type="Proteomes" id="UP000663854">
    <property type="component" value="Unassembled WGS sequence"/>
</dbReference>